<name>A0AAD7RNK8_9TELE</name>
<comment type="caution">
    <text evidence="2">The sequence shown here is derived from an EMBL/GenBank/DDBJ whole genome shotgun (WGS) entry which is preliminary data.</text>
</comment>
<organism evidence="2 3">
    <name type="scientific">Aldrovandia affinis</name>
    <dbReference type="NCBI Taxonomy" id="143900"/>
    <lineage>
        <taxon>Eukaryota</taxon>
        <taxon>Metazoa</taxon>
        <taxon>Chordata</taxon>
        <taxon>Craniata</taxon>
        <taxon>Vertebrata</taxon>
        <taxon>Euteleostomi</taxon>
        <taxon>Actinopterygii</taxon>
        <taxon>Neopterygii</taxon>
        <taxon>Teleostei</taxon>
        <taxon>Notacanthiformes</taxon>
        <taxon>Halosauridae</taxon>
        <taxon>Aldrovandia</taxon>
    </lineage>
</organism>
<feature type="region of interest" description="Disordered" evidence="1">
    <location>
        <begin position="153"/>
        <end position="199"/>
    </location>
</feature>
<evidence type="ECO:0000256" key="1">
    <source>
        <dbReference type="SAM" id="MobiDB-lite"/>
    </source>
</evidence>
<proteinExistence type="predicted"/>
<reference evidence="2" key="1">
    <citation type="journal article" date="2023" name="Science">
        <title>Genome structures resolve the early diversification of teleost fishes.</title>
        <authorList>
            <person name="Parey E."/>
            <person name="Louis A."/>
            <person name="Montfort J."/>
            <person name="Bouchez O."/>
            <person name="Roques C."/>
            <person name="Iampietro C."/>
            <person name="Lluch J."/>
            <person name="Castinel A."/>
            <person name="Donnadieu C."/>
            <person name="Desvignes T."/>
            <person name="Floi Bucao C."/>
            <person name="Jouanno E."/>
            <person name="Wen M."/>
            <person name="Mejri S."/>
            <person name="Dirks R."/>
            <person name="Jansen H."/>
            <person name="Henkel C."/>
            <person name="Chen W.J."/>
            <person name="Zahm M."/>
            <person name="Cabau C."/>
            <person name="Klopp C."/>
            <person name="Thompson A.W."/>
            <person name="Robinson-Rechavi M."/>
            <person name="Braasch I."/>
            <person name="Lecointre G."/>
            <person name="Bobe J."/>
            <person name="Postlethwait J.H."/>
            <person name="Berthelot C."/>
            <person name="Roest Crollius H."/>
            <person name="Guiguen Y."/>
        </authorList>
    </citation>
    <scope>NUCLEOTIDE SEQUENCE</scope>
    <source>
        <strain evidence="2">NC1722</strain>
    </source>
</reference>
<keyword evidence="3" id="KW-1185">Reference proteome</keyword>
<evidence type="ECO:0000313" key="2">
    <source>
        <dbReference type="EMBL" id="KAJ8387262.1"/>
    </source>
</evidence>
<protein>
    <submittedName>
        <fullName evidence="2">Uncharacterized protein</fullName>
    </submittedName>
</protein>
<dbReference type="Proteomes" id="UP001221898">
    <property type="component" value="Unassembled WGS sequence"/>
</dbReference>
<evidence type="ECO:0000313" key="3">
    <source>
        <dbReference type="Proteomes" id="UP001221898"/>
    </source>
</evidence>
<dbReference type="EMBL" id="JAINUG010000214">
    <property type="protein sequence ID" value="KAJ8387262.1"/>
    <property type="molecule type" value="Genomic_DNA"/>
</dbReference>
<gene>
    <name evidence="2" type="ORF">AAFF_G00158850</name>
</gene>
<dbReference type="AlphaFoldDB" id="A0AAD7RNK8"/>
<feature type="compositionally biased region" description="Polar residues" evidence="1">
    <location>
        <begin position="175"/>
        <end position="189"/>
    </location>
</feature>
<feature type="compositionally biased region" description="Polar residues" evidence="1">
    <location>
        <begin position="157"/>
        <end position="166"/>
    </location>
</feature>
<accession>A0AAD7RNK8</accession>
<sequence length="199" mass="21512">MLHAPLVSYGPALPSGSLRYRGRPAAPPPYLHHRDPCINTAATAVVAAENADDSVRQAGVWTGPGAPGVRDRCPCRLVFRSAVSGFGDGRRERRARCDSSTAGHSLSEASSLCSSRNTWEEQVLTCGVRRGSALPRRLGRCEVLHFPIWSRSRANRSRPTAGSPDTLSEHGRVARQTTGDTNTKPQLSKYSLRPAAYPP</sequence>